<dbReference type="GO" id="GO:0006935">
    <property type="term" value="P:chemotaxis"/>
    <property type="evidence" value="ECO:0007669"/>
    <property type="project" value="UniProtKB-KW"/>
</dbReference>
<keyword evidence="11" id="KW-0966">Cell projection</keyword>
<keyword evidence="8" id="KW-1133">Transmembrane helix</keyword>
<dbReference type="AlphaFoldDB" id="A0A4D7C7Y6"/>
<evidence type="ECO:0000256" key="9">
    <source>
        <dbReference type="ARBA" id="ARBA00023136"/>
    </source>
</evidence>
<dbReference type="GO" id="GO:0005886">
    <property type="term" value="C:plasma membrane"/>
    <property type="evidence" value="ECO:0007669"/>
    <property type="project" value="UniProtKB-SubCell"/>
</dbReference>
<accession>A0A4D7C7Y6</accession>
<organism evidence="11 12">
    <name type="scientific">Hankyongella ginsenosidimutans</name>
    <dbReference type="NCBI Taxonomy" id="1763828"/>
    <lineage>
        <taxon>Bacteria</taxon>
        <taxon>Pseudomonadati</taxon>
        <taxon>Pseudomonadota</taxon>
        <taxon>Alphaproteobacteria</taxon>
        <taxon>Sphingomonadales</taxon>
        <taxon>Sphingomonadaceae</taxon>
        <taxon>Hankyongella</taxon>
    </lineage>
</organism>
<keyword evidence="11" id="KW-0969">Cilium</keyword>
<dbReference type="EMBL" id="CP039704">
    <property type="protein sequence ID" value="QCI80300.1"/>
    <property type="molecule type" value="Genomic_DNA"/>
</dbReference>
<proteinExistence type="inferred from homology"/>
<dbReference type="GO" id="GO:0071978">
    <property type="term" value="P:bacterial-type flagellum-dependent swarming motility"/>
    <property type="evidence" value="ECO:0007669"/>
    <property type="project" value="TreeGrafter"/>
</dbReference>
<reference evidence="12" key="1">
    <citation type="submission" date="2019-04" db="EMBL/GenBank/DDBJ databases">
        <title>Complete genome sequence of Sphingomonas sp. W1-2-3.</title>
        <authorList>
            <person name="Im W.T."/>
        </authorList>
    </citation>
    <scope>NUCLEOTIDE SEQUENCE [LARGE SCALE GENOMIC DNA]</scope>
    <source>
        <strain evidence="12">W1-2-3</strain>
    </source>
</reference>
<evidence type="ECO:0000256" key="5">
    <source>
        <dbReference type="ARBA" id="ARBA00022500"/>
    </source>
</evidence>
<evidence type="ECO:0000256" key="6">
    <source>
        <dbReference type="ARBA" id="ARBA00022692"/>
    </source>
</evidence>
<evidence type="ECO:0000256" key="2">
    <source>
        <dbReference type="ARBA" id="ARBA00004162"/>
    </source>
</evidence>
<evidence type="ECO:0000256" key="8">
    <source>
        <dbReference type="ARBA" id="ARBA00022989"/>
    </source>
</evidence>
<keyword evidence="12" id="KW-1185">Reference proteome</keyword>
<name>A0A4D7C7Y6_9SPHN</name>
<dbReference type="PANTHER" id="PTHR35091">
    <property type="entry name" value="FLAGELLAR PROTEIN FLIL"/>
    <property type="match status" value="1"/>
</dbReference>
<comment type="similarity">
    <text evidence="3 10">Belongs to the FliL family.</text>
</comment>
<dbReference type="Proteomes" id="UP000298714">
    <property type="component" value="Chromosome"/>
</dbReference>
<sequence length="145" mass="16689">MARRRLPMTDMATGMGTDMATKEEICRQGRRTWRGRRAWRGRRGSATYVDLPEFLVNLRTTGSRASFLKLTISLEVSNPEEAKEIEAQMPRVIDGFQTYLRELRVEDLSGSAGLFRLKEELLRRINVTLAPARVDDVLFKEMLIQ</sequence>
<dbReference type="KEGG" id="hgn:E6W36_14625"/>
<dbReference type="InterPro" id="IPR005503">
    <property type="entry name" value="FliL"/>
</dbReference>
<dbReference type="GO" id="GO:0009425">
    <property type="term" value="C:bacterial-type flagellum basal body"/>
    <property type="evidence" value="ECO:0007669"/>
    <property type="project" value="InterPro"/>
</dbReference>
<comment type="function">
    <text evidence="1 10">Controls the rotational direction of flagella during chemotaxis.</text>
</comment>
<keyword evidence="7 10" id="KW-0283">Flagellar rotation</keyword>
<dbReference type="PANTHER" id="PTHR35091:SF2">
    <property type="entry name" value="FLAGELLAR PROTEIN FLIL"/>
    <property type="match status" value="1"/>
</dbReference>
<evidence type="ECO:0000256" key="10">
    <source>
        <dbReference type="RuleBase" id="RU364125"/>
    </source>
</evidence>
<evidence type="ECO:0000256" key="7">
    <source>
        <dbReference type="ARBA" id="ARBA00022779"/>
    </source>
</evidence>
<keyword evidence="5 10" id="KW-0145">Chemotaxis</keyword>
<keyword evidence="9 10" id="KW-0472">Membrane</keyword>
<evidence type="ECO:0000256" key="1">
    <source>
        <dbReference type="ARBA" id="ARBA00002254"/>
    </source>
</evidence>
<protein>
    <recommendedName>
        <fullName evidence="10">Flagellar protein FliL</fullName>
    </recommendedName>
</protein>
<evidence type="ECO:0000313" key="12">
    <source>
        <dbReference type="Proteomes" id="UP000298714"/>
    </source>
</evidence>
<dbReference type="Pfam" id="PF03748">
    <property type="entry name" value="FliL"/>
    <property type="match status" value="1"/>
</dbReference>
<gene>
    <name evidence="11" type="ORF">E6W36_14625</name>
</gene>
<comment type="subcellular location">
    <subcellularLocation>
        <location evidence="10">Cell inner membrane</location>
    </subcellularLocation>
    <subcellularLocation>
        <location evidence="2">Cell membrane</location>
        <topology evidence="2">Single-pass membrane protein</topology>
    </subcellularLocation>
</comment>
<keyword evidence="4" id="KW-1003">Cell membrane</keyword>
<evidence type="ECO:0000256" key="3">
    <source>
        <dbReference type="ARBA" id="ARBA00008281"/>
    </source>
</evidence>
<keyword evidence="6" id="KW-0812">Transmembrane</keyword>
<evidence type="ECO:0000313" key="11">
    <source>
        <dbReference type="EMBL" id="QCI80300.1"/>
    </source>
</evidence>
<keyword evidence="11" id="KW-0282">Flagellum</keyword>
<evidence type="ECO:0000256" key="4">
    <source>
        <dbReference type="ARBA" id="ARBA00022475"/>
    </source>
</evidence>
<keyword evidence="10" id="KW-0997">Cell inner membrane</keyword>